<protein>
    <recommendedName>
        <fullName evidence="3">cysteine synthase</fullName>
        <ecNumber evidence="3">2.5.1.47</ecNumber>
    </recommendedName>
    <alternativeName>
        <fullName evidence="11">Cysteine synthase-like protein</fullName>
    </alternativeName>
</protein>
<dbReference type="Gene3D" id="3.40.50.1100">
    <property type="match status" value="2"/>
</dbReference>
<dbReference type="Proteomes" id="UP000267251">
    <property type="component" value="Unassembled WGS sequence"/>
</dbReference>
<dbReference type="InterPro" id="IPR036052">
    <property type="entry name" value="TrpB-like_PALP_sf"/>
</dbReference>
<evidence type="ECO:0000256" key="11">
    <source>
        <dbReference type="ARBA" id="ARBA00078545"/>
    </source>
</evidence>
<keyword evidence="5 12" id="KW-0812">Transmembrane</keyword>
<feature type="transmembrane region" description="Helical" evidence="12">
    <location>
        <begin position="12"/>
        <end position="32"/>
    </location>
</feature>
<accession>A0A4P9Y5R4</accession>
<evidence type="ECO:0000256" key="8">
    <source>
        <dbReference type="ARBA" id="ARBA00023128"/>
    </source>
</evidence>
<comment type="similarity">
    <text evidence="2">Belongs to the cysteine synthase/cystathionine beta-synthase family.</text>
</comment>
<comment type="subcellular location">
    <subcellularLocation>
        <location evidence="1">Mitochondrion outer membrane</location>
        <topology evidence="1">Single-pass membrane protein</topology>
    </subcellularLocation>
</comment>
<keyword evidence="6" id="KW-1000">Mitochondrion outer membrane</keyword>
<gene>
    <name evidence="14" type="ORF">BJ684DRAFT_9891</name>
</gene>
<name>A0A4P9Y5R4_9FUNG</name>
<dbReference type="CDD" id="cd01561">
    <property type="entry name" value="CBS_like"/>
    <property type="match status" value="1"/>
</dbReference>
<dbReference type="Pfam" id="PF00291">
    <property type="entry name" value="PALP"/>
    <property type="match status" value="1"/>
</dbReference>
<evidence type="ECO:0000259" key="13">
    <source>
        <dbReference type="Pfam" id="PF00291"/>
    </source>
</evidence>
<sequence length="429" mass="46370">MSFGQGLTTRSSFLYGTLLGLLGGHVILRLLYRLLPRLVPGPGQWRKPEGHGVPRVTPTILAQPLIADSVCDLVGHTPLVRIHSLSEATGCDILAKAEFLNPAGSTKDRVALAMIQEAEKKGKLVPGTASTIFEGTVGSTGISLATLARSRGYGCHIVMPDDQAKEKYELLERLGATVERVRPASIVDSNHFVHVAKRRAEEFDATSLQAYREAGGTDGQCARGYFADQFENLTNHRAHAQTTGPEIWAQTSGRLDAFVAGSGTGGTIGGVGSHLKRRAPNVRVILADPQGSGLYNRVRHGIFYASQEQEGTRKRHQVDTVVEGVGNNRLTRNFSQGEAHIDQAIRVSDAEAVRMARWLSHRDGLFIGSSTAVNCVAALRVARSMGPGHRIVTLMCDSGHRHLTKFWDDAYVEAHGLDSSIPESLSFVA</sequence>
<evidence type="ECO:0000256" key="5">
    <source>
        <dbReference type="ARBA" id="ARBA00022692"/>
    </source>
</evidence>
<proteinExistence type="inferred from homology"/>
<evidence type="ECO:0000256" key="6">
    <source>
        <dbReference type="ARBA" id="ARBA00022787"/>
    </source>
</evidence>
<dbReference type="EMBL" id="KZ987993">
    <property type="protein sequence ID" value="RKP13551.1"/>
    <property type="molecule type" value="Genomic_DNA"/>
</dbReference>
<dbReference type="InterPro" id="IPR001926">
    <property type="entry name" value="TrpB-like_PALP"/>
</dbReference>
<dbReference type="GO" id="GO:0004124">
    <property type="term" value="F:cysteine synthase activity"/>
    <property type="evidence" value="ECO:0007669"/>
    <property type="project" value="UniProtKB-EC"/>
</dbReference>
<dbReference type="InterPro" id="IPR050214">
    <property type="entry name" value="Cys_Synth/Cystath_Beta-Synth"/>
</dbReference>
<keyword evidence="8" id="KW-0496">Mitochondrion</keyword>
<comment type="catalytic activity">
    <reaction evidence="10">
        <text>O-acetyl-L-serine + hydrogen sulfide = L-cysteine + acetate</text>
        <dbReference type="Rhea" id="RHEA:14829"/>
        <dbReference type="ChEBI" id="CHEBI:29919"/>
        <dbReference type="ChEBI" id="CHEBI:30089"/>
        <dbReference type="ChEBI" id="CHEBI:35235"/>
        <dbReference type="ChEBI" id="CHEBI:58340"/>
        <dbReference type="EC" id="2.5.1.47"/>
    </reaction>
</comment>
<dbReference type="GO" id="GO:0005741">
    <property type="term" value="C:mitochondrial outer membrane"/>
    <property type="evidence" value="ECO:0007669"/>
    <property type="project" value="UniProtKB-SubCell"/>
</dbReference>
<reference evidence="15" key="1">
    <citation type="journal article" date="2018" name="Nat. Microbiol.">
        <title>Leveraging single-cell genomics to expand the fungal tree of life.</title>
        <authorList>
            <person name="Ahrendt S.R."/>
            <person name="Quandt C.A."/>
            <person name="Ciobanu D."/>
            <person name="Clum A."/>
            <person name="Salamov A."/>
            <person name="Andreopoulos B."/>
            <person name="Cheng J.F."/>
            <person name="Woyke T."/>
            <person name="Pelin A."/>
            <person name="Henrissat B."/>
            <person name="Reynolds N.K."/>
            <person name="Benny G.L."/>
            <person name="Smith M.E."/>
            <person name="James T.Y."/>
            <person name="Grigoriev I.V."/>
        </authorList>
    </citation>
    <scope>NUCLEOTIDE SEQUENCE [LARGE SCALE GENOMIC DNA]</scope>
</reference>
<evidence type="ECO:0000256" key="2">
    <source>
        <dbReference type="ARBA" id="ARBA00007103"/>
    </source>
</evidence>
<keyword evidence="4" id="KW-0808">Transferase</keyword>
<organism evidence="14 15">
    <name type="scientific">Piptocephalis cylindrospora</name>
    <dbReference type="NCBI Taxonomy" id="1907219"/>
    <lineage>
        <taxon>Eukaryota</taxon>
        <taxon>Fungi</taxon>
        <taxon>Fungi incertae sedis</taxon>
        <taxon>Zoopagomycota</taxon>
        <taxon>Zoopagomycotina</taxon>
        <taxon>Zoopagomycetes</taxon>
        <taxon>Zoopagales</taxon>
        <taxon>Piptocephalidaceae</taxon>
        <taxon>Piptocephalis</taxon>
    </lineage>
</organism>
<dbReference type="PANTHER" id="PTHR10314">
    <property type="entry name" value="CYSTATHIONINE BETA-SYNTHASE"/>
    <property type="match status" value="1"/>
</dbReference>
<evidence type="ECO:0000256" key="1">
    <source>
        <dbReference type="ARBA" id="ARBA00004572"/>
    </source>
</evidence>
<dbReference type="SUPFAM" id="SSF53686">
    <property type="entry name" value="Tryptophan synthase beta subunit-like PLP-dependent enzymes"/>
    <property type="match status" value="1"/>
</dbReference>
<evidence type="ECO:0000256" key="7">
    <source>
        <dbReference type="ARBA" id="ARBA00022989"/>
    </source>
</evidence>
<evidence type="ECO:0000256" key="12">
    <source>
        <dbReference type="SAM" id="Phobius"/>
    </source>
</evidence>
<dbReference type="EC" id="2.5.1.47" evidence="3"/>
<evidence type="ECO:0000313" key="14">
    <source>
        <dbReference type="EMBL" id="RKP13551.1"/>
    </source>
</evidence>
<keyword evidence="15" id="KW-1185">Reference proteome</keyword>
<keyword evidence="7 12" id="KW-1133">Transmembrane helix</keyword>
<evidence type="ECO:0000256" key="9">
    <source>
        <dbReference type="ARBA" id="ARBA00023136"/>
    </source>
</evidence>
<evidence type="ECO:0000256" key="3">
    <source>
        <dbReference type="ARBA" id="ARBA00012681"/>
    </source>
</evidence>
<evidence type="ECO:0000256" key="4">
    <source>
        <dbReference type="ARBA" id="ARBA00022679"/>
    </source>
</evidence>
<keyword evidence="9 12" id="KW-0472">Membrane</keyword>
<evidence type="ECO:0000256" key="10">
    <source>
        <dbReference type="ARBA" id="ARBA00047931"/>
    </source>
</evidence>
<dbReference type="OrthoDB" id="10259545at2759"/>
<dbReference type="FunFam" id="3.40.50.1100:FF:000096">
    <property type="entry name" value="Related to cysteine synthase"/>
    <property type="match status" value="1"/>
</dbReference>
<feature type="domain" description="Tryptophan synthase beta chain-like PALP" evidence="13">
    <location>
        <begin position="72"/>
        <end position="397"/>
    </location>
</feature>
<dbReference type="AlphaFoldDB" id="A0A4P9Y5R4"/>
<evidence type="ECO:0000313" key="15">
    <source>
        <dbReference type="Proteomes" id="UP000267251"/>
    </source>
</evidence>